<dbReference type="Gene3D" id="3.40.50.12500">
    <property type="match status" value="1"/>
</dbReference>
<dbReference type="PIRSF" id="PIRSF015736">
    <property type="entry name" value="MI"/>
    <property type="match status" value="1"/>
</dbReference>
<evidence type="ECO:0000313" key="2">
    <source>
        <dbReference type="Proteomes" id="UP001589670"/>
    </source>
</evidence>
<reference evidence="1 2" key="1">
    <citation type="submission" date="2024-09" db="EMBL/GenBank/DDBJ databases">
        <authorList>
            <person name="Sun Q."/>
            <person name="Mori K."/>
        </authorList>
    </citation>
    <scope>NUCLEOTIDE SEQUENCE [LARGE SCALE GENOMIC DNA]</scope>
    <source>
        <strain evidence="1 2">CECT 9424</strain>
    </source>
</reference>
<dbReference type="Pfam" id="PF17645">
    <property type="entry name" value="Amdase"/>
    <property type="match status" value="1"/>
</dbReference>
<comment type="caution">
    <text evidence="1">The sequence shown here is derived from an EMBL/GenBank/DDBJ whole genome shotgun (WGS) entry which is preliminary data.</text>
</comment>
<proteinExistence type="predicted"/>
<gene>
    <name evidence="1" type="ORF">ACFFU4_15725</name>
</gene>
<accession>A0ABV5I3D9</accession>
<dbReference type="RefSeq" id="WP_377070777.1">
    <property type="nucleotide sequence ID" value="NZ_JBHMEC010000026.1"/>
</dbReference>
<sequence length="245" mass="25459">MEYVLDDGPGDGLRLGLIVLSVDTGLEWEARQVFAGRAAHVVHTRIPARDHVTPEDLVHMAPELTRSAALLPPGLGAVGYGCTSGATVIGPDEVARRVGEAHPGTPVTNPLSAVIAAFGALGVRRIGMVTPYLPEVVAPMQAALASAGVEAVAAESFGESDDRIVGRIPEAATLRGMLDVGARPGVEAVFTSCTNLRSMGVIDEAEAALGKPVVTSNQAMFWHMLRLAGAGERARGWGPGRLFAV</sequence>
<keyword evidence="2" id="KW-1185">Reference proteome</keyword>
<dbReference type="EMBL" id="JBHMEC010000026">
    <property type="protein sequence ID" value="MFB9151200.1"/>
    <property type="molecule type" value="Genomic_DNA"/>
</dbReference>
<organism evidence="1 2">
    <name type="scientific">Roseovarius ramblicola</name>
    <dbReference type="NCBI Taxonomy" id="2022336"/>
    <lineage>
        <taxon>Bacteria</taxon>
        <taxon>Pseudomonadati</taxon>
        <taxon>Pseudomonadota</taxon>
        <taxon>Alphaproteobacteria</taxon>
        <taxon>Rhodobacterales</taxon>
        <taxon>Roseobacteraceae</taxon>
        <taxon>Roseovarius</taxon>
    </lineage>
</organism>
<evidence type="ECO:0000313" key="1">
    <source>
        <dbReference type="EMBL" id="MFB9151200.1"/>
    </source>
</evidence>
<dbReference type="InterPro" id="IPR053714">
    <property type="entry name" value="Iso_Racemase_Enz_sf"/>
</dbReference>
<dbReference type="InterPro" id="IPR026286">
    <property type="entry name" value="MaiA/AMDase"/>
</dbReference>
<dbReference type="Proteomes" id="UP001589670">
    <property type="component" value="Unassembled WGS sequence"/>
</dbReference>
<protein>
    <submittedName>
        <fullName evidence="1">Asp/Glu racemase</fullName>
    </submittedName>
</protein>
<dbReference type="PANTHER" id="PTHR40267:SF1">
    <property type="entry name" value="BLR3294 PROTEIN"/>
    <property type="match status" value="1"/>
</dbReference>
<dbReference type="PANTHER" id="PTHR40267">
    <property type="entry name" value="BLR3294 PROTEIN"/>
    <property type="match status" value="1"/>
</dbReference>
<name>A0ABV5I3D9_9RHOB</name>